<dbReference type="EMBL" id="JALDYZ010000006">
    <property type="protein sequence ID" value="MDI7922878.1"/>
    <property type="molecule type" value="Genomic_DNA"/>
</dbReference>
<evidence type="ECO:0000313" key="3">
    <source>
        <dbReference type="EMBL" id="MDI7922878.1"/>
    </source>
</evidence>
<comment type="caution">
    <text evidence="3">The sequence shown here is derived from an EMBL/GenBank/DDBJ whole genome shotgun (WGS) entry which is preliminary data.</text>
</comment>
<reference evidence="3" key="1">
    <citation type="submission" date="2022-03" db="EMBL/GenBank/DDBJ databases">
        <title>Fererhizobium litorale gen. nov., sp. nov., isolated from sandy sediments of the Sea of Japan seashore.</title>
        <authorList>
            <person name="Romanenko L."/>
            <person name="Kurilenko V."/>
            <person name="Otstavnykh N."/>
            <person name="Svetashev V."/>
            <person name="Tekutyeva L."/>
            <person name="Isaeva M."/>
            <person name="Mikhailov V."/>
        </authorList>
    </citation>
    <scope>NUCLEOTIDE SEQUENCE</scope>
    <source>
        <strain evidence="3">KMM 9576</strain>
    </source>
</reference>
<evidence type="ECO:0000256" key="2">
    <source>
        <dbReference type="SAM" id="Phobius"/>
    </source>
</evidence>
<evidence type="ECO:0000313" key="4">
    <source>
        <dbReference type="Proteomes" id="UP001161580"/>
    </source>
</evidence>
<proteinExistence type="predicted"/>
<name>A0AAE3QGU3_9HYPH</name>
<dbReference type="AlphaFoldDB" id="A0AAE3QGU3"/>
<feature type="transmembrane region" description="Helical" evidence="2">
    <location>
        <begin position="36"/>
        <end position="58"/>
    </location>
</feature>
<sequence>MPRYPIHSETSPHPGTARKHGGPDKQYTRWQLLRDACLRLLAVLLFAGLVQVIATWLAR</sequence>
<dbReference type="RefSeq" id="WP_311789481.1">
    <property type="nucleotide sequence ID" value="NZ_JALDYY010000031.1"/>
</dbReference>
<organism evidence="3 4">
    <name type="scientific">Ferirhizobium litorale</name>
    <dbReference type="NCBI Taxonomy" id="2927786"/>
    <lineage>
        <taxon>Bacteria</taxon>
        <taxon>Pseudomonadati</taxon>
        <taxon>Pseudomonadota</taxon>
        <taxon>Alphaproteobacteria</taxon>
        <taxon>Hyphomicrobiales</taxon>
        <taxon>Rhizobiaceae</taxon>
        <taxon>Ferirhizobium</taxon>
    </lineage>
</organism>
<protein>
    <submittedName>
        <fullName evidence="3">Uncharacterized protein</fullName>
    </submittedName>
</protein>
<keyword evidence="2" id="KW-1133">Transmembrane helix</keyword>
<keyword evidence="2" id="KW-0472">Membrane</keyword>
<keyword evidence="4" id="KW-1185">Reference proteome</keyword>
<gene>
    <name evidence="3" type="ORF">MRS75_12375</name>
</gene>
<keyword evidence="2" id="KW-0812">Transmembrane</keyword>
<evidence type="ECO:0000256" key="1">
    <source>
        <dbReference type="SAM" id="MobiDB-lite"/>
    </source>
</evidence>
<accession>A0AAE3QGU3</accession>
<feature type="region of interest" description="Disordered" evidence="1">
    <location>
        <begin position="1"/>
        <end position="24"/>
    </location>
</feature>
<dbReference type="Proteomes" id="UP001161580">
    <property type="component" value="Unassembled WGS sequence"/>
</dbReference>